<dbReference type="Proteomes" id="UP000198510">
    <property type="component" value="Unassembled WGS sequence"/>
</dbReference>
<feature type="signal peptide" evidence="11">
    <location>
        <begin position="1"/>
        <end position="22"/>
    </location>
</feature>
<dbReference type="Gene3D" id="2.40.170.20">
    <property type="entry name" value="TonB-dependent receptor, beta-barrel domain"/>
    <property type="match status" value="1"/>
</dbReference>
<gene>
    <name evidence="14" type="ORF">SAMN05421823_104144</name>
</gene>
<evidence type="ECO:0000256" key="5">
    <source>
        <dbReference type="ARBA" id="ARBA00022729"/>
    </source>
</evidence>
<dbReference type="GO" id="GO:0044718">
    <property type="term" value="P:siderophore transmembrane transport"/>
    <property type="evidence" value="ECO:0007669"/>
    <property type="project" value="TreeGrafter"/>
</dbReference>
<evidence type="ECO:0000256" key="6">
    <source>
        <dbReference type="ARBA" id="ARBA00023077"/>
    </source>
</evidence>
<dbReference type="Gene3D" id="2.170.130.10">
    <property type="entry name" value="TonB-dependent receptor, plug domain"/>
    <property type="match status" value="1"/>
</dbReference>
<evidence type="ECO:0000256" key="4">
    <source>
        <dbReference type="ARBA" id="ARBA00022692"/>
    </source>
</evidence>
<evidence type="ECO:0000256" key="11">
    <source>
        <dbReference type="SAM" id="SignalP"/>
    </source>
</evidence>
<evidence type="ECO:0000259" key="12">
    <source>
        <dbReference type="Pfam" id="PF00593"/>
    </source>
</evidence>
<keyword evidence="15" id="KW-1185">Reference proteome</keyword>
<keyword evidence="4" id="KW-0812">Transmembrane</keyword>
<dbReference type="Pfam" id="PF00593">
    <property type="entry name" value="TonB_dep_Rec_b-barrel"/>
    <property type="match status" value="1"/>
</dbReference>
<dbReference type="SUPFAM" id="SSF49464">
    <property type="entry name" value="Carboxypeptidase regulatory domain-like"/>
    <property type="match status" value="1"/>
</dbReference>
<dbReference type="InterPro" id="IPR000531">
    <property type="entry name" value="Beta-barrel_TonB"/>
</dbReference>
<comment type="similarity">
    <text evidence="10">Belongs to the TonB-dependent receptor family.</text>
</comment>
<accession>A0A1G9GKW0</accession>
<evidence type="ECO:0000256" key="1">
    <source>
        <dbReference type="ARBA" id="ARBA00004571"/>
    </source>
</evidence>
<dbReference type="PANTHER" id="PTHR30069:SF29">
    <property type="entry name" value="HEMOGLOBIN AND HEMOGLOBIN-HAPTOGLOBIN-BINDING PROTEIN 1-RELATED"/>
    <property type="match status" value="1"/>
</dbReference>
<reference evidence="14 15" key="1">
    <citation type="submission" date="2016-10" db="EMBL/GenBank/DDBJ databases">
        <authorList>
            <person name="de Groot N.N."/>
        </authorList>
    </citation>
    <scope>NUCLEOTIDE SEQUENCE [LARGE SCALE GENOMIC DNA]</scope>
    <source>
        <strain evidence="14 15">DSM 25186</strain>
    </source>
</reference>
<dbReference type="RefSeq" id="WP_089681999.1">
    <property type="nucleotide sequence ID" value="NZ_FNFO01000004.1"/>
</dbReference>
<dbReference type="Gene3D" id="2.60.40.1120">
    <property type="entry name" value="Carboxypeptidase-like, regulatory domain"/>
    <property type="match status" value="1"/>
</dbReference>
<keyword evidence="3" id="KW-1134">Transmembrane beta strand</keyword>
<dbReference type="STRING" id="1075417.SAMN05421823_104144"/>
<dbReference type="InterPro" id="IPR039426">
    <property type="entry name" value="TonB-dep_rcpt-like"/>
</dbReference>
<feature type="domain" description="TonB-dependent receptor-like beta-barrel" evidence="12">
    <location>
        <begin position="347"/>
        <end position="729"/>
    </location>
</feature>
<proteinExistence type="inferred from homology"/>
<feature type="chain" id="PRO_5011695889" evidence="11">
    <location>
        <begin position="23"/>
        <end position="780"/>
    </location>
</feature>
<evidence type="ECO:0000313" key="15">
    <source>
        <dbReference type="Proteomes" id="UP000198510"/>
    </source>
</evidence>
<sequence>MKRKPFLLLLLLLLVHVGYAQHATQTIRGTLKDQDSQTPLVGATVRILQSDPVQGAVTDLDGNFRIENVPVGRVSLWITYTGYEERVVSNLLVTAAKEVILNVPMQESVASLDEVVVTSETNQGDVLNDMALVSARSFSVEETQRYAGSINDPARMVASFAGVTGNAEGNNDIVVRGNSPKGILWRLEGVETPNPNHFASEGATGGPINALNSNMLDNSDFFSGAFPAEYGNALSGVFDMRFKKGNNEQREFTLGASMIGLDVTAEGPFSKQYGGSYIANYRYSALQLFSEIGILDYGGVPKYQDASFNVELPVGKKNVVTVYGLGGLSSIHLVEENDEEKPLNRYEQSADLGVLGLTHTWFLNEKSFLSNALTASGTRMGSVDDLPAEAGGFYNVSKASINKSTYRLSSTYDYKWSAKHKFQVGAIYSQRYYNALATEYNFETDQTDEVLSDKGSTYTWQAFGNWKFRMNEQWTLTSGLHYLYFGLNGSGSVEPRVGLRWDATPKHSFTAGFGLHSRLESISIYLAKAPQADGALTTPNRSLQPTKAAHLVLGYNYQLNPLTHFKVEAYYQHLYQVPIDPTSGSTFSLLNETEDFVTRRLVNEGTGRNYGLEFTLERSFQKGFYYMTTLSLYRSLYTPQDGVERNTAFAGNYVANLLGGKEFTLGKPAKNRVLFINTKIGLIGGARYTPINLSASQALGTEVRDELRPYGNKGDDVFFLNLAVGIRRNRKNTTHEWKLDVTNLTNNQALVNEYYQPVTGQIEGSPQLSILPNIIYTFKF</sequence>
<comment type="subcellular location">
    <subcellularLocation>
        <location evidence="1">Cell outer membrane</location>
        <topology evidence="1">Multi-pass membrane protein</topology>
    </subcellularLocation>
</comment>
<evidence type="ECO:0000256" key="3">
    <source>
        <dbReference type="ARBA" id="ARBA00022452"/>
    </source>
</evidence>
<keyword evidence="6 10" id="KW-0798">TonB box</keyword>
<feature type="domain" description="TonB-dependent receptor plug" evidence="13">
    <location>
        <begin position="138"/>
        <end position="237"/>
    </location>
</feature>
<dbReference type="InterPro" id="IPR012910">
    <property type="entry name" value="Plug_dom"/>
</dbReference>
<dbReference type="InterPro" id="IPR036942">
    <property type="entry name" value="Beta-barrel_TonB_sf"/>
</dbReference>
<dbReference type="GO" id="GO:0015344">
    <property type="term" value="F:siderophore uptake transmembrane transporter activity"/>
    <property type="evidence" value="ECO:0007669"/>
    <property type="project" value="TreeGrafter"/>
</dbReference>
<keyword evidence="7 10" id="KW-0472">Membrane</keyword>
<dbReference type="OrthoDB" id="9804995at2"/>
<evidence type="ECO:0000256" key="7">
    <source>
        <dbReference type="ARBA" id="ARBA00023136"/>
    </source>
</evidence>
<keyword evidence="9" id="KW-0998">Cell outer membrane</keyword>
<dbReference type="AlphaFoldDB" id="A0A1G9GKW0"/>
<dbReference type="InterPro" id="IPR008969">
    <property type="entry name" value="CarboxyPept-like_regulatory"/>
</dbReference>
<evidence type="ECO:0000256" key="9">
    <source>
        <dbReference type="ARBA" id="ARBA00023237"/>
    </source>
</evidence>
<dbReference type="InterPro" id="IPR037066">
    <property type="entry name" value="Plug_dom_sf"/>
</dbReference>
<dbReference type="Pfam" id="PF13620">
    <property type="entry name" value="CarboxypepD_reg"/>
    <property type="match status" value="1"/>
</dbReference>
<keyword evidence="2" id="KW-0813">Transport</keyword>
<keyword evidence="5 11" id="KW-0732">Signal</keyword>
<dbReference type="GO" id="GO:0009279">
    <property type="term" value="C:cell outer membrane"/>
    <property type="evidence" value="ECO:0007669"/>
    <property type="project" value="UniProtKB-SubCell"/>
</dbReference>
<dbReference type="EMBL" id="FNFO01000004">
    <property type="protein sequence ID" value="SDL01309.1"/>
    <property type="molecule type" value="Genomic_DNA"/>
</dbReference>
<evidence type="ECO:0000259" key="13">
    <source>
        <dbReference type="Pfam" id="PF07715"/>
    </source>
</evidence>
<evidence type="ECO:0000256" key="8">
    <source>
        <dbReference type="ARBA" id="ARBA00023170"/>
    </source>
</evidence>
<evidence type="ECO:0000256" key="10">
    <source>
        <dbReference type="RuleBase" id="RU003357"/>
    </source>
</evidence>
<organism evidence="14 15">
    <name type="scientific">Catalinimonas alkaloidigena</name>
    <dbReference type="NCBI Taxonomy" id="1075417"/>
    <lineage>
        <taxon>Bacteria</taxon>
        <taxon>Pseudomonadati</taxon>
        <taxon>Bacteroidota</taxon>
        <taxon>Cytophagia</taxon>
        <taxon>Cytophagales</taxon>
        <taxon>Catalimonadaceae</taxon>
        <taxon>Catalinimonas</taxon>
    </lineage>
</organism>
<dbReference type="PANTHER" id="PTHR30069">
    <property type="entry name" value="TONB-DEPENDENT OUTER MEMBRANE RECEPTOR"/>
    <property type="match status" value="1"/>
</dbReference>
<dbReference type="SUPFAM" id="SSF56935">
    <property type="entry name" value="Porins"/>
    <property type="match status" value="1"/>
</dbReference>
<protein>
    <submittedName>
        <fullName evidence="14">Outer membrane receptor proteins, mostly Fe transport</fullName>
    </submittedName>
</protein>
<dbReference type="Pfam" id="PF07715">
    <property type="entry name" value="Plug"/>
    <property type="match status" value="1"/>
</dbReference>
<evidence type="ECO:0000313" key="14">
    <source>
        <dbReference type="EMBL" id="SDL01309.1"/>
    </source>
</evidence>
<evidence type="ECO:0000256" key="2">
    <source>
        <dbReference type="ARBA" id="ARBA00022448"/>
    </source>
</evidence>
<name>A0A1G9GKW0_9BACT</name>
<keyword evidence="8 14" id="KW-0675">Receptor</keyword>